<dbReference type="InterPro" id="IPR052209">
    <property type="entry name" value="CbiZ"/>
</dbReference>
<dbReference type="EMBL" id="JABZEO010000004">
    <property type="protein sequence ID" value="NVZ09057.1"/>
    <property type="molecule type" value="Genomic_DNA"/>
</dbReference>
<dbReference type="Pfam" id="PF01955">
    <property type="entry name" value="CbiZ"/>
    <property type="match status" value="1"/>
</dbReference>
<dbReference type="PANTHER" id="PTHR35336:SF5">
    <property type="entry name" value="ADENOSYLCOBINAMIDE AMIDOHYDROLASE"/>
    <property type="match status" value="1"/>
</dbReference>
<feature type="region of interest" description="Disordered" evidence="1">
    <location>
        <begin position="123"/>
        <end position="145"/>
    </location>
</feature>
<proteinExistence type="predicted"/>
<dbReference type="Proteomes" id="UP000592294">
    <property type="component" value="Unassembled WGS sequence"/>
</dbReference>
<feature type="compositionally biased region" description="Basic and acidic residues" evidence="1">
    <location>
        <begin position="130"/>
        <end position="145"/>
    </location>
</feature>
<keyword evidence="3" id="KW-1185">Reference proteome</keyword>
<accession>A0A850RCQ1</accession>
<dbReference type="PANTHER" id="PTHR35336">
    <property type="entry name" value="ADENOSYLCOBINAMIDE AMIDOHYDROLASE"/>
    <property type="match status" value="1"/>
</dbReference>
<organism evidence="2 3">
    <name type="scientific">Allochromatium humboldtianum</name>
    <dbReference type="NCBI Taxonomy" id="504901"/>
    <lineage>
        <taxon>Bacteria</taxon>
        <taxon>Pseudomonadati</taxon>
        <taxon>Pseudomonadota</taxon>
        <taxon>Gammaproteobacteria</taxon>
        <taxon>Chromatiales</taxon>
        <taxon>Chromatiaceae</taxon>
        <taxon>Allochromatium</taxon>
    </lineage>
</organism>
<evidence type="ECO:0000313" key="2">
    <source>
        <dbReference type="EMBL" id="NVZ09057.1"/>
    </source>
</evidence>
<comment type="caution">
    <text evidence="2">The sequence shown here is derived from an EMBL/GenBank/DDBJ whole genome shotgun (WGS) entry which is preliminary data.</text>
</comment>
<protein>
    <submittedName>
        <fullName evidence="2">Adenosylcobinamide amidohydrolase</fullName>
    </submittedName>
</protein>
<name>A0A850RCQ1_9GAMM</name>
<sequence>MWIEDTDRYRLTRQGRYLSAVFKRPHRVLSTCRLNGGLREDLTHVANHQSCEGVAHVVREASNTGHGLEDYHRTACAAGGLPPESTALMATAANMQCAVLARAEHADLAVSVVATAGVLGNATRAGDPAGWHEQRDGSRPVERNEGGTATVSVLGQSNLAQTAGALPAPPEAGAGTIVTLVFINQPCTPACLVRAATLATEGKSAAVLDLRMPSLQSARLATGTGTDQLAIAAPLVRADEGEWERHWAGSHNTLGELVGRATHEAVTRCLLLQNGVCAELRRNLCAALGRHGCDEAALRELARAELDPPDANCFERNLLALIHDPLSAAAAYGLAEILDLVDVGVLHAEVARESILNQAALLAAAVAVKPGDFAYFREVLQPRADLTPRRLAALAVVLGFEHKWNTHD</sequence>
<dbReference type="AlphaFoldDB" id="A0A850RCQ1"/>
<dbReference type="InterPro" id="IPR002808">
    <property type="entry name" value="AdoCbi_amidolase"/>
</dbReference>
<dbReference type="GO" id="GO:0016787">
    <property type="term" value="F:hydrolase activity"/>
    <property type="evidence" value="ECO:0007669"/>
    <property type="project" value="UniProtKB-KW"/>
</dbReference>
<gene>
    <name evidence="2" type="ORF">HW932_07255</name>
</gene>
<dbReference type="RefSeq" id="WP_176975830.1">
    <property type="nucleotide sequence ID" value="NZ_JABZEO010000004.1"/>
</dbReference>
<reference evidence="2 3" key="1">
    <citation type="submission" date="2020-06" db="EMBL/GenBank/DDBJ databases">
        <title>Whole-genome sequence of Allochromatium humboldtianum DSM 21881, type strain.</title>
        <authorList>
            <person name="Kyndt J.A."/>
            <person name="Meyer T.E."/>
        </authorList>
    </citation>
    <scope>NUCLEOTIDE SEQUENCE [LARGE SCALE GENOMIC DNA]</scope>
    <source>
        <strain evidence="2 3">DSM 21881</strain>
    </source>
</reference>
<evidence type="ECO:0000256" key="1">
    <source>
        <dbReference type="SAM" id="MobiDB-lite"/>
    </source>
</evidence>
<evidence type="ECO:0000313" key="3">
    <source>
        <dbReference type="Proteomes" id="UP000592294"/>
    </source>
</evidence>
<keyword evidence="2" id="KW-0378">Hydrolase</keyword>